<evidence type="ECO:0008006" key="3">
    <source>
        <dbReference type="Google" id="ProtNLM"/>
    </source>
</evidence>
<accession>A0A089MDC4</accession>
<evidence type="ECO:0000313" key="2">
    <source>
        <dbReference type="Proteomes" id="UP000029500"/>
    </source>
</evidence>
<proteinExistence type="predicted"/>
<reference evidence="1 2" key="1">
    <citation type="submission" date="2014-08" db="EMBL/GenBank/DDBJ databases">
        <title>Comparative genomics of the Paenibacillus odorifer group.</title>
        <authorList>
            <person name="den Bakker H.C."/>
            <person name="Tsai Y.-C."/>
            <person name="Martin N."/>
            <person name="Korlach J."/>
            <person name="Wiedmann M."/>
        </authorList>
    </citation>
    <scope>NUCLEOTIDE SEQUENCE [LARGE SCALE GENOMIC DNA]</scope>
    <source>
        <strain evidence="1 2">DSM 15220</strain>
    </source>
</reference>
<dbReference type="HOGENOM" id="CLU_896717_0_0_9"/>
<dbReference type="RefSeq" id="WP_025705428.1">
    <property type="nucleotide sequence ID" value="NZ_CP009287.1"/>
</dbReference>
<name>A0A089MDC4_9BACL</name>
<dbReference type="EMBL" id="CP009287">
    <property type="protein sequence ID" value="AIQ69453.1"/>
    <property type="molecule type" value="Genomic_DNA"/>
</dbReference>
<organism evidence="1 2">
    <name type="scientific">Paenibacillus graminis</name>
    <dbReference type="NCBI Taxonomy" id="189425"/>
    <lineage>
        <taxon>Bacteria</taxon>
        <taxon>Bacillati</taxon>
        <taxon>Bacillota</taxon>
        <taxon>Bacilli</taxon>
        <taxon>Bacillales</taxon>
        <taxon>Paenibacillaceae</taxon>
        <taxon>Paenibacillus</taxon>
    </lineage>
</organism>
<dbReference type="OrthoDB" id="2652108at2"/>
<dbReference type="KEGG" id="pgm:PGRAT_18760"/>
<keyword evidence="2" id="KW-1185">Reference proteome</keyword>
<dbReference type="STRING" id="189425.PGRAT_18760"/>
<protein>
    <recommendedName>
        <fullName evidence="3">Adhesin domain-containing protein</fullName>
    </recommendedName>
</protein>
<evidence type="ECO:0000313" key="1">
    <source>
        <dbReference type="EMBL" id="AIQ69453.1"/>
    </source>
</evidence>
<dbReference type="eggNOG" id="ENOG502ZCU2">
    <property type="taxonomic scope" value="Bacteria"/>
</dbReference>
<dbReference type="AlphaFoldDB" id="A0A089MDC4"/>
<dbReference type="Proteomes" id="UP000029500">
    <property type="component" value="Chromosome"/>
</dbReference>
<dbReference type="PROSITE" id="PS51257">
    <property type="entry name" value="PROKAR_LIPOPROTEIN"/>
    <property type="match status" value="1"/>
</dbReference>
<gene>
    <name evidence="1" type="ORF">PGRAT_18760</name>
</gene>
<sequence length="315" mass="33419">MSKNHNIAKLAAVAVLSIAMLSGCRELPGKEAADNQLEQRLTGNTQQETAETFKQGLSEITSNVEQAVQNTAAKVSEEINSDSMSKELVISRKADSSSAIILENSVGEVKVTSGGSDSITVKATVITHLGLNKETERKILDNAEVTVQADGDELKVSTHAKNEPKKDLWAWAQKKYGVSNFTIDYEIVVPATIGEYNISNNVGAIQLHGLQGTFHIASDVGTIVMDNTRFSGESTVESNTGSIKLDIRGMKTGSTLKARSDIGKVTAELQDSLKCTVSAKTELGHITGTESGNTDINGGGPLVSLSTQIGSITVR</sequence>